<organism evidence="1 2">
    <name type="scientific">Pseudomonas mandelii JR-1</name>
    <dbReference type="NCBI Taxonomy" id="1147786"/>
    <lineage>
        <taxon>Bacteria</taxon>
        <taxon>Pseudomonadati</taxon>
        <taxon>Pseudomonadota</taxon>
        <taxon>Gammaproteobacteria</taxon>
        <taxon>Pseudomonadales</taxon>
        <taxon>Pseudomonadaceae</taxon>
        <taxon>Pseudomonas</taxon>
    </lineage>
</organism>
<sequence>MCLSRFGSLIVPACRSGGGYSSYCRSGVGPGCEFGVA</sequence>
<protein>
    <submittedName>
        <fullName evidence="1">Fructose-bisphosphate aldolase</fullName>
    </submittedName>
</protein>
<evidence type="ECO:0000313" key="1">
    <source>
        <dbReference type="EMBL" id="AHZ70995.1"/>
    </source>
</evidence>
<dbReference type="AlphaFoldDB" id="A0A024EEI2"/>
<accession>A0A024EEI2</accession>
<evidence type="ECO:0000313" key="2">
    <source>
        <dbReference type="Proteomes" id="UP000026913"/>
    </source>
</evidence>
<name>A0A024EEI2_9PSED</name>
<dbReference type="HOGENOM" id="CLU_3347453_0_0_6"/>
<proteinExistence type="predicted"/>
<dbReference type="Proteomes" id="UP000026913">
    <property type="component" value="Chromosome"/>
</dbReference>
<gene>
    <name evidence="1" type="primary">fbA</name>
    <name evidence="1" type="ORF">OU5_3916</name>
</gene>
<dbReference type="KEGG" id="pman:OU5_3916"/>
<dbReference type="EMBL" id="CP005960">
    <property type="protein sequence ID" value="AHZ70995.1"/>
    <property type="molecule type" value="Genomic_DNA"/>
</dbReference>
<reference evidence="1 2" key="1">
    <citation type="journal article" date="2012" name="J. Bacteriol.">
        <title>Genome sequence of cold-adapted Pseudomonas mandelii strain JR-1.</title>
        <authorList>
            <person name="Jang S.H."/>
            <person name="Kim J."/>
            <person name="Kim J."/>
            <person name="Hong S."/>
            <person name="Lee C."/>
        </authorList>
    </citation>
    <scope>NUCLEOTIDE SEQUENCE [LARGE SCALE GENOMIC DNA]</scope>
    <source>
        <strain evidence="1 2">JR-1</strain>
    </source>
</reference>